<keyword evidence="9" id="KW-1185">Reference proteome</keyword>
<feature type="transmembrane region" description="Helical" evidence="7">
    <location>
        <begin position="301"/>
        <end position="319"/>
    </location>
</feature>
<dbReference type="PRINTS" id="PR00173">
    <property type="entry name" value="EDTRNSPORT"/>
</dbReference>
<keyword evidence="4 7" id="KW-0812">Transmembrane</keyword>
<dbReference type="InterPro" id="IPR036458">
    <property type="entry name" value="Na:dicarbo_symporter_sf"/>
</dbReference>
<organism evidence="8 9">
    <name type="scientific">Legionella dresdenensis</name>
    <dbReference type="NCBI Taxonomy" id="450200"/>
    <lineage>
        <taxon>Bacteria</taxon>
        <taxon>Pseudomonadati</taxon>
        <taxon>Pseudomonadota</taxon>
        <taxon>Gammaproteobacteria</taxon>
        <taxon>Legionellales</taxon>
        <taxon>Legionellaceae</taxon>
        <taxon>Legionella</taxon>
    </lineage>
</organism>
<reference evidence="9" key="1">
    <citation type="journal article" date="2019" name="Int. J. Syst. Evol. Microbiol.">
        <title>The Global Catalogue of Microorganisms (GCM) 10K type strain sequencing project: providing services to taxonomists for standard genome sequencing and annotation.</title>
        <authorList>
            <consortium name="The Broad Institute Genomics Platform"/>
            <consortium name="The Broad Institute Genome Sequencing Center for Infectious Disease"/>
            <person name="Wu L."/>
            <person name="Ma J."/>
        </authorList>
    </citation>
    <scope>NUCLEOTIDE SEQUENCE [LARGE SCALE GENOMIC DNA]</scope>
    <source>
        <strain evidence="9">CCUG 59858</strain>
    </source>
</reference>
<accession>A0ABV8CBG0</accession>
<evidence type="ECO:0000256" key="7">
    <source>
        <dbReference type="SAM" id="Phobius"/>
    </source>
</evidence>
<feature type="transmembrane region" description="Helical" evidence="7">
    <location>
        <begin position="43"/>
        <end position="64"/>
    </location>
</feature>
<feature type="transmembrane region" description="Helical" evidence="7">
    <location>
        <begin position="145"/>
        <end position="163"/>
    </location>
</feature>
<gene>
    <name evidence="8" type="ORF">ACFORL_00290</name>
</gene>
<dbReference type="Gene3D" id="1.10.3860.10">
    <property type="entry name" value="Sodium:dicarboxylate symporter"/>
    <property type="match status" value="1"/>
</dbReference>
<proteinExistence type="predicted"/>
<feature type="transmembrane region" description="Helical" evidence="7">
    <location>
        <begin position="7"/>
        <end position="31"/>
    </location>
</feature>
<dbReference type="SUPFAM" id="SSF118215">
    <property type="entry name" value="Proton glutamate symport protein"/>
    <property type="match status" value="1"/>
</dbReference>
<feature type="transmembrane region" description="Helical" evidence="7">
    <location>
        <begin position="325"/>
        <end position="344"/>
    </location>
</feature>
<dbReference type="Pfam" id="PF00375">
    <property type="entry name" value="SDF"/>
    <property type="match status" value="1"/>
</dbReference>
<dbReference type="RefSeq" id="WP_382339946.1">
    <property type="nucleotide sequence ID" value="NZ_JBHSAB010000001.1"/>
</dbReference>
<evidence type="ECO:0000256" key="1">
    <source>
        <dbReference type="ARBA" id="ARBA00004651"/>
    </source>
</evidence>
<evidence type="ECO:0000313" key="9">
    <source>
        <dbReference type="Proteomes" id="UP001595758"/>
    </source>
</evidence>
<evidence type="ECO:0000256" key="6">
    <source>
        <dbReference type="ARBA" id="ARBA00023136"/>
    </source>
</evidence>
<feature type="transmembrane region" description="Helical" evidence="7">
    <location>
        <begin position="76"/>
        <end position="97"/>
    </location>
</feature>
<dbReference type="EMBL" id="JBHSAB010000001">
    <property type="protein sequence ID" value="MFC3907514.1"/>
    <property type="molecule type" value="Genomic_DNA"/>
</dbReference>
<comment type="subcellular location">
    <subcellularLocation>
        <location evidence="1">Cell membrane</location>
        <topology evidence="1">Multi-pass membrane protein</topology>
    </subcellularLocation>
</comment>
<keyword evidence="5 7" id="KW-1133">Transmembrane helix</keyword>
<dbReference type="Proteomes" id="UP001595758">
    <property type="component" value="Unassembled WGS sequence"/>
</dbReference>
<evidence type="ECO:0000256" key="2">
    <source>
        <dbReference type="ARBA" id="ARBA00022448"/>
    </source>
</evidence>
<evidence type="ECO:0000256" key="5">
    <source>
        <dbReference type="ARBA" id="ARBA00022989"/>
    </source>
</evidence>
<evidence type="ECO:0000256" key="3">
    <source>
        <dbReference type="ARBA" id="ARBA00022475"/>
    </source>
</evidence>
<dbReference type="InterPro" id="IPR001991">
    <property type="entry name" value="Na-dicarboxylate_symporter"/>
</dbReference>
<comment type="caution">
    <text evidence="8">The sequence shown here is derived from an EMBL/GenBank/DDBJ whole genome shotgun (WGS) entry which is preliminary data.</text>
</comment>
<keyword evidence="6 7" id="KW-0472">Membrane</keyword>
<protein>
    <submittedName>
        <fullName evidence="8">Dicarboxylate/amino acid:cation symporter</fullName>
    </submittedName>
</protein>
<keyword evidence="3" id="KW-1003">Cell membrane</keyword>
<feature type="transmembrane region" description="Helical" evidence="7">
    <location>
        <begin position="183"/>
        <end position="201"/>
    </location>
</feature>
<dbReference type="PANTHER" id="PTHR42865">
    <property type="entry name" value="PROTON/GLUTAMATE-ASPARTATE SYMPORTER"/>
    <property type="match status" value="1"/>
</dbReference>
<feature type="transmembrane region" description="Helical" evidence="7">
    <location>
        <begin position="356"/>
        <end position="376"/>
    </location>
</feature>
<keyword evidence="2" id="KW-0813">Transport</keyword>
<name>A0ABV8CBG0_9GAMM</name>
<evidence type="ECO:0000313" key="8">
    <source>
        <dbReference type="EMBL" id="MFC3907514.1"/>
    </source>
</evidence>
<dbReference type="PANTHER" id="PTHR42865:SF7">
    <property type="entry name" value="PROTON_GLUTAMATE-ASPARTATE SYMPORTER"/>
    <property type="match status" value="1"/>
</dbReference>
<evidence type="ECO:0000256" key="4">
    <source>
        <dbReference type="ARBA" id="ARBA00022692"/>
    </source>
</evidence>
<sequence>MRLYKTISAYFFPALLVLSILAGGLAGILLGPSVKLLKPFGDIFLNLIFTAIVPLVFFSVSSAVAKAGKLGKLGKITAAMAMVILFTNTVAAGYAIFVVKMFSPAPETFLPVEQVTSLDSANIGKQIVSIFTVSDFSRLLSHQNMMALILFSILVGLATLGIGNKSKAFNDFLESGEEVFMRLFALIMYYAPIGFFSYFAVLVNELGPQLINGYAKIALVYYLSGLFYFGAILSFFCYLAGKIPAVRTFWKHNLLPIVTSLATCSSAASIPANLAAAKSMDISREIAETVIPLGTVINKNGSVMGGIFKIVFLFGIYHFDFSGTTVLLTALGVSLLVGTVMGAIPGGGMLGELLILHVYGFPSSVLIAVAAISIIIDPLATMINVLGNTVAALMTARLVDGRIQPS</sequence>
<feature type="transmembrane region" description="Helical" evidence="7">
    <location>
        <begin position="221"/>
        <end position="241"/>
    </location>
</feature>